<dbReference type="GO" id="GO:0006357">
    <property type="term" value="P:regulation of transcription by RNA polymerase II"/>
    <property type="evidence" value="ECO:0007669"/>
    <property type="project" value="TreeGrafter"/>
</dbReference>
<dbReference type="AlphaFoldDB" id="A0A9P5ZC69"/>
<accession>A0A9P5ZC69</accession>
<dbReference type="InterPro" id="IPR046468">
    <property type="entry name" value="Spt20-like_SEP"/>
</dbReference>
<gene>
    <name evidence="3" type="ORF">BDN70DRAFT_795673</name>
</gene>
<feature type="region of interest" description="Disordered" evidence="1">
    <location>
        <begin position="240"/>
        <end position="270"/>
    </location>
</feature>
<evidence type="ECO:0000313" key="3">
    <source>
        <dbReference type="EMBL" id="KAF9485532.1"/>
    </source>
</evidence>
<dbReference type="OrthoDB" id="1932706at2759"/>
<reference evidence="3" key="1">
    <citation type="submission" date="2020-11" db="EMBL/GenBank/DDBJ databases">
        <authorList>
            <consortium name="DOE Joint Genome Institute"/>
            <person name="Ahrendt S."/>
            <person name="Riley R."/>
            <person name="Andreopoulos W."/>
            <person name="Labutti K."/>
            <person name="Pangilinan J."/>
            <person name="Ruiz-Duenas F.J."/>
            <person name="Barrasa J.M."/>
            <person name="Sanchez-Garcia M."/>
            <person name="Camarero S."/>
            <person name="Miyauchi S."/>
            <person name="Serrano A."/>
            <person name="Linde D."/>
            <person name="Babiker R."/>
            <person name="Drula E."/>
            <person name="Ayuso-Fernandez I."/>
            <person name="Pacheco R."/>
            <person name="Padilla G."/>
            <person name="Ferreira P."/>
            <person name="Barriuso J."/>
            <person name="Kellner H."/>
            <person name="Castanera R."/>
            <person name="Alfaro M."/>
            <person name="Ramirez L."/>
            <person name="Pisabarro A.G."/>
            <person name="Kuo A."/>
            <person name="Tritt A."/>
            <person name="Lipzen A."/>
            <person name="He G."/>
            <person name="Yan M."/>
            <person name="Ng V."/>
            <person name="Cullen D."/>
            <person name="Martin F."/>
            <person name="Rosso M.-N."/>
            <person name="Henrissat B."/>
            <person name="Hibbett D."/>
            <person name="Martinez A.T."/>
            <person name="Grigoriev I.V."/>
        </authorList>
    </citation>
    <scope>NUCLEOTIDE SEQUENCE</scope>
    <source>
        <strain evidence="3">CIRM-BRFM 674</strain>
    </source>
</reference>
<keyword evidence="4" id="KW-1185">Reference proteome</keyword>
<sequence length="270" mass="31129">MVDYNRTRAVEQLLDKTESLPPSFTVHLHPEHWVLNNGSKFLYHNHIASLLEDIRMHRIPVDFLDLFDQARVPFYEGCMIVELLDYRPQRSKEPAPQTPQRTRVVLHPNSETLWADICALNRQHDGKWTDQDALEIEAKVLLATSQPLCLDPDPHLTRVVNHVIRVSAPPVPLALKRKAAAMEPEEDGPEKARRERLLGFMAPRENRLHAPRYDSSLLPKHFLLNGNVVIGYWTLSLPSKPRTLRSPKRKPPRPQQPINTFRKPVHNLSP</sequence>
<protein>
    <recommendedName>
        <fullName evidence="2">Spt20-like SEP domain-containing protein</fullName>
    </recommendedName>
</protein>
<dbReference type="Pfam" id="PF12090">
    <property type="entry name" value="Spt20_SEP"/>
    <property type="match status" value="1"/>
</dbReference>
<feature type="domain" description="Spt20-like SEP" evidence="2">
    <location>
        <begin position="20"/>
        <end position="160"/>
    </location>
</feature>
<dbReference type="PANTHER" id="PTHR13526:SF8">
    <property type="entry name" value="TRANSCRIPTION FACTOR SPT20 HOMOLOG"/>
    <property type="match status" value="1"/>
</dbReference>
<dbReference type="InterPro" id="IPR021950">
    <property type="entry name" value="Spt20"/>
</dbReference>
<organism evidence="3 4">
    <name type="scientific">Pholiota conissans</name>
    <dbReference type="NCBI Taxonomy" id="109636"/>
    <lineage>
        <taxon>Eukaryota</taxon>
        <taxon>Fungi</taxon>
        <taxon>Dikarya</taxon>
        <taxon>Basidiomycota</taxon>
        <taxon>Agaricomycotina</taxon>
        <taxon>Agaricomycetes</taxon>
        <taxon>Agaricomycetidae</taxon>
        <taxon>Agaricales</taxon>
        <taxon>Agaricineae</taxon>
        <taxon>Strophariaceae</taxon>
        <taxon>Pholiota</taxon>
    </lineage>
</organism>
<feature type="compositionally biased region" description="Basic residues" evidence="1">
    <location>
        <begin position="242"/>
        <end position="252"/>
    </location>
</feature>
<proteinExistence type="predicted"/>
<dbReference type="GO" id="GO:0000124">
    <property type="term" value="C:SAGA complex"/>
    <property type="evidence" value="ECO:0007669"/>
    <property type="project" value="InterPro"/>
</dbReference>
<dbReference type="PANTHER" id="PTHR13526">
    <property type="entry name" value="TRANSCRIPTION FACTOR SPT20 HOMOLOG"/>
    <property type="match status" value="1"/>
</dbReference>
<comment type="caution">
    <text evidence="3">The sequence shown here is derived from an EMBL/GenBank/DDBJ whole genome shotgun (WGS) entry which is preliminary data.</text>
</comment>
<dbReference type="GO" id="GO:0003712">
    <property type="term" value="F:transcription coregulator activity"/>
    <property type="evidence" value="ECO:0007669"/>
    <property type="project" value="InterPro"/>
</dbReference>
<dbReference type="EMBL" id="MU155135">
    <property type="protein sequence ID" value="KAF9485532.1"/>
    <property type="molecule type" value="Genomic_DNA"/>
</dbReference>
<evidence type="ECO:0000259" key="2">
    <source>
        <dbReference type="Pfam" id="PF12090"/>
    </source>
</evidence>
<evidence type="ECO:0000256" key="1">
    <source>
        <dbReference type="SAM" id="MobiDB-lite"/>
    </source>
</evidence>
<dbReference type="Proteomes" id="UP000807469">
    <property type="component" value="Unassembled WGS sequence"/>
</dbReference>
<evidence type="ECO:0000313" key="4">
    <source>
        <dbReference type="Proteomes" id="UP000807469"/>
    </source>
</evidence>
<name>A0A9P5ZC69_9AGAR</name>